<dbReference type="AlphaFoldDB" id="A0A9P9IR23"/>
<evidence type="ECO:0000256" key="2">
    <source>
        <dbReference type="ARBA" id="ARBA00022857"/>
    </source>
</evidence>
<comment type="similarity">
    <text evidence="1">Belongs to the short-chain dehydrogenases/reductases (SDR) family.</text>
</comment>
<dbReference type="SUPFAM" id="SSF51735">
    <property type="entry name" value="NAD(P)-binding Rossmann-fold domains"/>
    <property type="match status" value="1"/>
</dbReference>
<dbReference type="GO" id="GO:0016616">
    <property type="term" value="F:oxidoreductase activity, acting on the CH-OH group of donors, NAD or NADP as acceptor"/>
    <property type="evidence" value="ECO:0007669"/>
    <property type="project" value="TreeGrafter"/>
</dbReference>
<keyword evidence="3" id="KW-0560">Oxidoreductase</keyword>
<accession>A0A9P9IR23</accession>
<keyword evidence="2" id="KW-0521">NADP</keyword>
<organism evidence="4 5">
    <name type="scientific">Dendryphion nanum</name>
    <dbReference type="NCBI Taxonomy" id="256645"/>
    <lineage>
        <taxon>Eukaryota</taxon>
        <taxon>Fungi</taxon>
        <taxon>Dikarya</taxon>
        <taxon>Ascomycota</taxon>
        <taxon>Pezizomycotina</taxon>
        <taxon>Dothideomycetes</taxon>
        <taxon>Pleosporomycetidae</taxon>
        <taxon>Pleosporales</taxon>
        <taxon>Torulaceae</taxon>
        <taxon>Dendryphion</taxon>
    </lineage>
</organism>
<dbReference type="PROSITE" id="PS00061">
    <property type="entry name" value="ADH_SHORT"/>
    <property type="match status" value="1"/>
</dbReference>
<dbReference type="PRINTS" id="PR00081">
    <property type="entry name" value="GDHRDH"/>
</dbReference>
<protein>
    <submittedName>
        <fullName evidence="4">Short chain dehydrogenase/reductase</fullName>
    </submittedName>
</protein>
<dbReference type="GO" id="GO:0005737">
    <property type="term" value="C:cytoplasm"/>
    <property type="evidence" value="ECO:0007669"/>
    <property type="project" value="TreeGrafter"/>
</dbReference>
<dbReference type="InterPro" id="IPR020904">
    <property type="entry name" value="Sc_DH/Rdtase_CS"/>
</dbReference>
<reference evidence="4" key="1">
    <citation type="journal article" date="2021" name="Nat. Commun.">
        <title>Genetic determinants of endophytism in the Arabidopsis root mycobiome.</title>
        <authorList>
            <person name="Mesny F."/>
            <person name="Miyauchi S."/>
            <person name="Thiergart T."/>
            <person name="Pickel B."/>
            <person name="Atanasova L."/>
            <person name="Karlsson M."/>
            <person name="Huettel B."/>
            <person name="Barry K.W."/>
            <person name="Haridas S."/>
            <person name="Chen C."/>
            <person name="Bauer D."/>
            <person name="Andreopoulos W."/>
            <person name="Pangilinan J."/>
            <person name="LaButti K."/>
            <person name="Riley R."/>
            <person name="Lipzen A."/>
            <person name="Clum A."/>
            <person name="Drula E."/>
            <person name="Henrissat B."/>
            <person name="Kohler A."/>
            <person name="Grigoriev I.V."/>
            <person name="Martin F.M."/>
            <person name="Hacquard S."/>
        </authorList>
    </citation>
    <scope>NUCLEOTIDE SEQUENCE</scope>
    <source>
        <strain evidence="4">MPI-CAGE-CH-0243</strain>
    </source>
</reference>
<dbReference type="EMBL" id="JAGMWT010000004">
    <property type="protein sequence ID" value="KAH7130022.1"/>
    <property type="molecule type" value="Genomic_DNA"/>
</dbReference>
<dbReference type="OrthoDB" id="37659at2759"/>
<dbReference type="Proteomes" id="UP000700596">
    <property type="component" value="Unassembled WGS sequence"/>
</dbReference>
<dbReference type="PANTHER" id="PTHR44229:SF4">
    <property type="entry name" value="15-HYDROXYPROSTAGLANDIN DEHYDROGENASE [NAD(+)]"/>
    <property type="match status" value="1"/>
</dbReference>
<evidence type="ECO:0000313" key="4">
    <source>
        <dbReference type="EMBL" id="KAH7130022.1"/>
    </source>
</evidence>
<dbReference type="Pfam" id="PF00106">
    <property type="entry name" value="adh_short"/>
    <property type="match status" value="1"/>
</dbReference>
<dbReference type="PANTHER" id="PTHR44229">
    <property type="entry name" value="15-HYDROXYPROSTAGLANDIN DEHYDROGENASE [NAD(+)]"/>
    <property type="match status" value="1"/>
</dbReference>
<evidence type="ECO:0000256" key="3">
    <source>
        <dbReference type="ARBA" id="ARBA00023002"/>
    </source>
</evidence>
<sequence length="271" mass="29167">MADSQIIGKSVIVTGGASGIGLAIARYFAALSTKISILDISAASAQTVVSSLRAEFPSTIFLFKKCDISSWDEQKAAFEEVYKETGGIDYVFPNAGVSEIGNFLEKDVGEPMKPTLKTIDINLVGALYTIKLAVHYMRKKSSEQKGLIVCTASNAGLYPFPIAPMYGTSKHGVVGIVRSLAKPLEPEGIRINAICPNCIATGLADDNLFSNMLLTPISVAIDAINEFVMNSKLSGVTAEISGEKFTVREPPEMVDEMTKKNFDTFWSLGYA</sequence>
<dbReference type="InterPro" id="IPR002347">
    <property type="entry name" value="SDR_fam"/>
</dbReference>
<evidence type="ECO:0000256" key="1">
    <source>
        <dbReference type="ARBA" id="ARBA00006484"/>
    </source>
</evidence>
<gene>
    <name evidence="4" type="ORF">B0J11DRAFT_482261</name>
</gene>
<dbReference type="Gene3D" id="3.40.50.720">
    <property type="entry name" value="NAD(P)-binding Rossmann-like Domain"/>
    <property type="match status" value="1"/>
</dbReference>
<comment type="caution">
    <text evidence="4">The sequence shown here is derived from an EMBL/GenBank/DDBJ whole genome shotgun (WGS) entry which is preliminary data.</text>
</comment>
<dbReference type="InterPro" id="IPR036291">
    <property type="entry name" value="NAD(P)-bd_dom_sf"/>
</dbReference>
<proteinExistence type="inferred from homology"/>
<keyword evidence="5" id="KW-1185">Reference proteome</keyword>
<evidence type="ECO:0000313" key="5">
    <source>
        <dbReference type="Proteomes" id="UP000700596"/>
    </source>
</evidence>
<name>A0A9P9IR23_9PLEO</name>